<comment type="similarity">
    <text evidence="1 5">Belongs to the bacterial ribosomal protein bL35 family.</text>
</comment>
<evidence type="ECO:0000256" key="3">
    <source>
        <dbReference type="ARBA" id="ARBA00023274"/>
    </source>
</evidence>
<dbReference type="GO" id="GO:0006412">
    <property type="term" value="P:translation"/>
    <property type="evidence" value="ECO:0007669"/>
    <property type="project" value="UniProtKB-UniRule"/>
</dbReference>
<evidence type="ECO:0000256" key="2">
    <source>
        <dbReference type="ARBA" id="ARBA00022980"/>
    </source>
</evidence>
<evidence type="ECO:0000313" key="6">
    <source>
        <dbReference type="EMBL" id="ARW61678.1"/>
    </source>
</evidence>
<protein>
    <recommendedName>
        <fullName evidence="4 5">Large ribosomal subunit protein bL35c</fullName>
    </recommendedName>
</protein>
<dbReference type="InterPro" id="IPR001706">
    <property type="entry name" value="Ribosomal_bL35"/>
</dbReference>
<dbReference type="Pfam" id="PF01632">
    <property type="entry name" value="Ribosomal_L35p"/>
    <property type="match status" value="1"/>
</dbReference>
<dbReference type="InterPro" id="IPR021137">
    <property type="entry name" value="Ribosomal_bL35-like"/>
</dbReference>
<sequence>MYKLKTKKSVRKRFSVSTLGKLLRHKACKSHLLRKKASKRKCRLCKVVEISAYEKSKVLKSLPYL</sequence>
<evidence type="ECO:0000256" key="4">
    <source>
        <dbReference type="ARBA" id="ARBA00072523"/>
    </source>
</evidence>
<dbReference type="Gene3D" id="4.10.410.60">
    <property type="match status" value="1"/>
</dbReference>
<keyword evidence="6" id="KW-0150">Chloroplast</keyword>
<evidence type="ECO:0000256" key="1">
    <source>
        <dbReference type="ARBA" id="ARBA00006598"/>
    </source>
</evidence>
<reference evidence="6" key="1">
    <citation type="journal article" date="2017" name="J. Phycol.">
        <title>Analysis of chloroplast genomes and a supermatrix inform reclassification of the Rhodomelaceae (Rhodophyta).</title>
        <authorList>
            <person name="Diaz-Tapia P."/>
            <person name="Maggs C.A."/>
            <person name="West J.A."/>
            <person name="Verbruggen H."/>
        </authorList>
    </citation>
    <scope>NUCLEOTIDE SEQUENCE</scope>
    <source>
        <strain evidence="6">JW3660</strain>
    </source>
</reference>
<comment type="subcellular location">
    <subcellularLocation>
        <location evidence="5">Plastid</location>
        <location evidence="5">Chloroplast</location>
    </subcellularLocation>
</comment>
<dbReference type="SUPFAM" id="SSF143034">
    <property type="entry name" value="L35p-like"/>
    <property type="match status" value="1"/>
</dbReference>
<dbReference type="GO" id="GO:0003735">
    <property type="term" value="F:structural constituent of ribosome"/>
    <property type="evidence" value="ECO:0007669"/>
    <property type="project" value="InterPro"/>
</dbReference>
<geneLocation type="chloroplast" evidence="6"/>
<dbReference type="GeneID" id="33354759"/>
<dbReference type="InterPro" id="IPR018265">
    <property type="entry name" value="Ribosomal_bL35_CS"/>
</dbReference>
<dbReference type="GO" id="GO:0015934">
    <property type="term" value="C:large ribosomal subunit"/>
    <property type="evidence" value="ECO:0007669"/>
    <property type="project" value="TreeGrafter"/>
</dbReference>
<keyword evidence="2 5" id="KW-0689">Ribosomal protein</keyword>
<dbReference type="RefSeq" id="YP_009393116.1">
    <property type="nucleotide sequence ID" value="NC_035266.1"/>
</dbReference>
<keyword evidence="6" id="KW-0934">Plastid</keyword>
<dbReference type="PANTHER" id="PTHR33343">
    <property type="entry name" value="54S RIBOSOMAL PROTEIN BL35M"/>
    <property type="match status" value="1"/>
</dbReference>
<proteinExistence type="inferred from homology"/>
<evidence type="ECO:0000256" key="5">
    <source>
        <dbReference type="HAMAP-Rule" id="MF_00514"/>
    </source>
</evidence>
<dbReference type="HAMAP" id="MF_00514">
    <property type="entry name" value="Ribosomal_bL35"/>
    <property type="match status" value="1"/>
</dbReference>
<organism evidence="6">
    <name type="scientific">Bostrychia moritziana</name>
    <name type="common">Red alga</name>
    <name type="synonym">Polysiphonia moritziana</name>
    <dbReference type="NCBI Taxonomy" id="103713"/>
    <lineage>
        <taxon>Eukaryota</taxon>
        <taxon>Rhodophyta</taxon>
        <taxon>Florideophyceae</taxon>
        <taxon>Rhodymeniophycidae</taxon>
        <taxon>Ceramiales</taxon>
        <taxon>Rhodomelaceae</taxon>
        <taxon>Bostrychia</taxon>
    </lineage>
</organism>
<accession>A0A1Z1M6G3</accession>
<dbReference type="PRINTS" id="PR00064">
    <property type="entry name" value="RIBOSOMALL35"/>
</dbReference>
<name>A0A1Z1M6G3_BOSMO</name>
<dbReference type="InterPro" id="IPR037229">
    <property type="entry name" value="Ribosomal_bL35_sf"/>
</dbReference>
<keyword evidence="3 5" id="KW-0687">Ribonucleoprotein</keyword>
<dbReference type="NCBIfam" id="TIGR00001">
    <property type="entry name" value="rpmI_bact"/>
    <property type="match status" value="1"/>
</dbReference>
<dbReference type="PROSITE" id="PS00936">
    <property type="entry name" value="RIBOSOMAL_L35"/>
    <property type="match status" value="1"/>
</dbReference>
<gene>
    <name evidence="5 6" type="primary">rpl35</name>
</gene>
<dbReference type="EMBL" id="MF101419">
    <property type="protein sequence ID" value="ARW61678.1"/>
    <property type="molecule type" value="Genomic_DNA"/>
</dbReference>
<dbReference type="PANTHER" id="PTHR33343:SF1">
    <property type="entry name" value="LARGE RIBOSOMAL SUBUNIT PROTEIN BL35M"/>
    <property type="match status" value="1"/>
</dbReference>
<dbReference type="GO" id="GO:0009507">
    <property type="term" value="C:chloroplast"/>
    <property type="evidence" value="ECO:0007669"/>
    <property type="project" value="UniProtKB-SubCell"/>
</dbReference>
<dbReference type="AlphaFoldDB" id="A0A1Z1M6G3"/>
<dbReference type="FunFam" id="4.10.410.60:FF:000001">
    <property type="entry name" value="50S ribosomal protein L35"/>
    <property type="match status" value="1"/>
</dbReference>